<evidence type="ECO:0000313" key="1">
    <source>
        <dbReference type="EMBL" id="QDS99638.1"/>
    </source>
</evidence>
<name>A0A517MXM7_9BACT</name>
<accession>A0A517MXM7</accession>
<dbReference type="EMBL" id="CP036263">
    <property type="protein sequence ID" value="QDS99638.1"/>
    <property type="molecule type" value="Genomic_DNA"/>
</dbReference>
<sequence length="169" mass="18895">MRLNTFMQGRLGLAGGCLMTSRSSGIVVFIDRQLITCLYLPILLMRPGVSFHAETETKGERIAGAPVNAFATSEQVVDVTVLDKFARERSTLSNLETCSLTRFGQWIETSHTFRTMPLPWPVMPRSRGGGRSKLQWRLHARGQDRSIPTGLLSVLGVLKVRWLLTVETH</sequence>
<protein>
    <submittedName>
        <fullName evidence="1">Uncharacterized protein</fullName>
    </submittedName>
</protein>
<proteinExistence type="predicted"/>
<reference evidence="1 2" key="1">
    <citation type="submission" date="2019-02" db="EMBL/GenBank/DDBJ databases">
        <title>Deep-cultivation of Planctomycetes and their phenomic and genomic characterization uncovers novel biology.</title>
        <authorList>
            <person name="Wiegand S."/>
            <person name="Jogler M."/>
            <person name="Boedeker C."/>
            <person name="Pinto D."/>
            <person name="Vollmers J."/>
            <person name="Rivas-Marin E."/>
            <person name="Kohn T."/>
            <person name="Peeters S.H."/>
            <person name="Heuer A."/>
            <person name="Rast P."/>
            <person name="Oberbeckmann S."/>
            <person name="Bunk B."/>
            <person name="Jeske O."/>
            <person name="Meyerdierks A."/>
            <person name="Storesund J.E."/>
            <person name="Kallscheuer N."/>
            <person name="Luecker S."/>
            <person name="Lage O.M."/>
            <person name="Pohl T."/>
            <person name="Merkel B.J."/>
            <person name="Hornburger P."/>
            <person name="Mueller R.-W."/>
            <person name="Bruemmer F."/>
            <person name="Labrenz M."/>
            <person name="Spormann A.M."/>
            <person name="Op den Camp H."/>
            <person name="Overmann J."/>
            <person name="Amann R."/>
            <person name="Jetten M.S.M."/>
            <person name="Mascher T."/>
            <person name="Medema M.H."/>
            <person name="Devos D.P."/>
            <person name="Kaster A.-K."/>
            <person name="Ovreas L."/>
            <person name="Rohde M."/>
            <person name="Galperin M.Y."/>
            <person name="Jogler C."/>
        </authorList>
    </citation>
    <scope>NUCLEOTIDE SEQUENCE [LARGE SCALE GENOMIC DNA]</scope>
    <source>
        <strain evidence="1 2">HG15A2</strain>
    </source>
</reference>
<dbReference type="AlphaFoldDB" id="A0A517MXM7"/>
<dbReference type="Proteomes" id="UP000319852">
    <property type="component" value="Chromosome"/>
</dbReference>
<evidence type="ECO:0000313" key="2">
    <source>
        <dbReference type="Proteomes" id="UP000319852"/>
    </source>
</evidence>
<gene>
    <name evidence="1" type="ORF">HG15A2_29650</name>
</gene>
<dbReference type="KEGG" id="amob:HG15A2_29650"/>
<keyword evidence="2" id="KW-1185">Reference proteome</keyword>
<organism evidence="1 2">
    <name type="scientific">Adhaeretor mobilis</name>
    <dbReference type="NCBI Taxonomy" id="1930276"/>
    <lineage>
        <taxon>Bacteria</taxon>
        <taxon>Pseudomonadati</taxon>
        <taxon>Planctomycetota</taxon>
        <taxon>Planctomycetia</taxon>
        <taxon>Pirellulales</taxon>
        <taxon>Lacipirellulaceae</taxon>
        <taxon>Adhaeretor</taxon>
    </lineage>
</organism>